<keyword evidence="7" id="KW-1185">Reference proteome</keyword>
<feature type="compositionally biased region" description="Basic and acidic residues" evidence="4">
    <location>
        <begin position="209"/>
        <end position="218"/>
    </location>
</feature>
<evidence type="ECO:0000313" key="7">
    <source>
        <dbReference type="Proteomes" id="UP000198693"/>
    </source>
</evidence>
<dbReference type="CDD" id="cd03360">
    <property type="entry name" value="LbH_AT_putative"/>
    <property type="match status" value="1"/>
</dbReference>
<dbReference type="AlphaFoldDB" id="A0A1I7KDX3"/>
<dbReference type="InterPro" id="IPR050179">
    <property type="entry name" value="Trans_hexapeptide_repeat"/>
</dbReference>
<dbReference type="Proteomes" id="UP000198693">
    <property type="component" value="Unassembled WGS sequence"/>
</dbReference>
<dbReference type="EMBL" id="FPBP01000018">
    <property type="protein sequence ID" value="SFU95642.1"/>
    <property type="molecule type" value="Genomic_DNA"/>
</dbReference>
<dbReference type="OrthoDB" id="9794407at2"/>
<evidence type="ECO:0000256" key="2">
    <source>
        <dbReference type="PIRSR" id="PIRSR620019-1"/>
    </source>
</evidence>
<name>A0A1I7KDX3_9GAMM</name>
<accession>A0A1I7KDX3</accession>
<evidence type="ECO:0000256" key="3">
    <source>
        <dbReference type="PIRSR" id="PIRSR620019-2"/>
    </source>
</evidence>
<dbReference type="RefSeq" id="WP_089797442.1">
    <property type="nucleotide sequence ID" value="NZ_FPBP01000018.1"/>
</dbReference>
<feature type="binding site" evidence="3">
    <location>
        <position position="68"/>
    </location>
    <ligand>
        <name>substrate</name>
    </ligand>
</feature>
<gene>
    <name evidence="6" type="ORF">SAMN04487955_11834</name>
</gene>
<evidence type="ECO:0000256" key="1">
    <source>
        <dbReference type="ARBA" id="ARBA00007274"/>
    </source>
</evidence>
<dbReference type="PANTHER" id="PTHR43300">
    <property type="entry name" value="ACETYLTRANSFERASE"/>
    <property type="match status" value="1"/>
</dbReference>
<keyword evidence="6" id="KW-0808">Transferase</keyword>
<feature type="site" description="Increases basicity of active site His" evidence="2">
    <location>
        <position position="136"/>
    </location>
</feature>
<dbReference type="SUPFAM" id="SSF51161">
    <property type="entry name" value="Trimeric LpxA-like enzymes"/>
    <property type="match status" value="1"/>
</dbReference>
<evidence type="ECO:0000256" key="4">
    <source>
        <dbReference type="SAM" id="MobiDB-lite"/>
    </source>
</evidence>
<sequence length="236" mass="24841">MKKLAVFGASGHGKVVVDIALQLGWDVVHFYDDAWPTRSRLEEWMIHGSFFTLLQGVNYYDGVVVAIGNNNVRSDKLKDLVSHGAKLPTLVHPNAVVSRFAKVEEGCVVVAGAVINAFARVGRGCIVNTGSTIDHDCQLGECVHIAPGANISGDVTIGDRSWVGVGASVRQGIRIGEDVMIGAGSVVVSNPLSNSIVAGVPARSLKATGDVKHQDVRDTASGSSRKMGGVNVEEKS</sequence>
<dbReference type="Gene3D" id="3.40.50.20">
    <property type="match status" value="1"/>
</dbReference>
<comment type="similarity">
    <text evidence="1">Belongs to the transferase hexapeptide repeat family.</text>
</comment>
<dbReference type="GO" id="GO:0016740">
    <property type="term" value="F:transferase activity"/>
    <property type="evidence" value="ECO:0007669"/>
    <property type="project" value="UniProtKB-KW"/>
</dbReference>
<dbReference type="Gene3D" id="2.160.10.10">
    <property type="entry name" value="Hexapeptide repeat proteins"/>
    <property type="match status" value="1"/>
</dbReference>
<dbReference type="Pfam" id="PF00132">
    <property type="entry name" value="Hexapep"/>
    <property type="match status" value="1"/>
</dbReference>
<evidence type="ECO:0000313" key="6">
    <source>
        <dbReference type="EMBL" id="SFU95642.1"/>
    </source>
</evidence>
<reference evidence="7" key="1">
    <citation type="submission" date="2016-10" db="EMBL/GenBank/DDBJ databases">
        <authorList>
            <person name="Varghese N."/>
            <person name="Submissions S."/>
        </authorList>
    </citation>
    <scope>NUCLEOTIDE SEQUENCE [LARGE SCALE GENOMIC DNA]</scope>
    <source>
        <strain evidence="7">CGMCC 1.6981</strain>
    </source>
</reference>
<dbReference type="Pfam" id="PF17836">
    <property type="entry name" value="PglD_N"/>
    <property type="match status" value="1"/>
</dbReference>
<dbReference type="InterPro" id="IPR041561">
    <property type="entry name" value="PglD_N"/>
</dbReference>
<dbReference type="InterPro" id="IPR001451">
    <property type="entry name" value="Hexapep"/>
</dbReference>
<dbReference type="PANTHER" id="PTHR43300:SF7">
    <property type="entry name" value="UDP-N-ACETYLBACILLOSAMINE N-ACETYLTRANSFERASE"/>
    <property type="match status" value="1"/>
</dbReference>
<feature type="binding site" evidence="3">
    <location>
        <position position="144"/>
    </location>
    <ligand>
        <name>acetyl-CoA</name>
        <dbReference type="ChEBI" id="CHEBI:57288"/>
    </ligand>
</feature>
<feature type="active site" description="Proton acceptor" evidence="2">
    <location>
        <position position="135"/>
    </location>
</feature>
<dbReference type="InterPro" id="IPR020019">
    <property type="entry name" value="AcTrfase_PglD-like"/>
</dbReference>
<feature type="binding site" evidence="3">
    <location>
        <begin position="10"/>
        <end position="12"/>
    </location>
    <ligand>
        <name>substrate</name>
    </ligand>
</feature>
<organism evidence="6 7">
    <name type="scientific">Halomonas korlensis</name>
    <dbReference type="NCBI Taxonomy" id="463301"/>
    <lineage>
        <taxon>Bacteria</taxon>
        <taxon>Pseudomonadati</taxon>
        <taxon>Pseudomonadota</taxon>
        <taxon>Gammaproteobacteria</taxon>
        <taxon>Oceanospirillales</taxon>
        <taxon>Halomonadaceae</taxon>
        <taxon>Halomonas</taxon>
    </lineage>
</organism>
<dbReference type="STRING" id="463301.SAMN04487955_11834"/>
<feature type="domain" description="PglD N-terminal" evidence="5">
    <location>
        <begin position="3"/>
        <end position="76"/>
    </location>
</feature>
<evidence type="ECO:0000259" key="5">
    <source>
        <dbReference type="Pfam" id="PF17836"/>
    </source>
</evidence>
<feature type="region of interest" description="Disordered" evidence="4">
    <location>
        <begin position="208"/>
        <end position="236"/>
    </location>
</feature>
<dbReference type="NCBIfam" id="TIGR03570">
    <property type="entry name" value="NeuD_NnaD"/>
    <property type="match status" value="1"/>
</dbReference>
<protein>
    <submittedName>
        <fullName evidence="6">Hexapeptide repeat of succinyl-transferase</fullName>
    </submittedName>
</protein>
<dbReference type="InterPro" id="IPR011004">
    <property type="entry name" value="Trimer_LpxA-like_sf"/>
</dbReference>
<proteinExistence type="inferred from homology"/>